<protein>
    <submittedName>
        <fullName evidence="1">F-box domain-containing protein</fullName>
    </submittedName>
</protein>
<sequence>MQQLPVSQRLPIEILLGIYLLLDPCDFNSSRHTCRSWFLAGMNETILGRMLSRGGWTSSINSILGHQASSNTDKSVPSRASVMSKWLTRECTLGPRHNGSKPAFVEIGQTHFIGGSPISTSDERNIVYTVSMCGRYLMVTHGCTILVYELHHQCEESFSRPWPISSRKEHSNYRKSRKGQLRLITVINCGSPVLACAMDTTWARNHVAVLVQGRLGLVFEIQGLPVLPIKYSTQNKLCNCDTQQIPHSLPLQAKLQSTHYNVGTADCPPRSVAICPHRSYVAFGSSSAIEIHNNDGGAKQNARRFALSTPSDYIYFLPPGDANDPRRKLRLISAASISDCHAGSLQDVLGGLGFNEINFTPQVPVIISRLETSELEEDASNVYTIMEQQLSASLGPFANQRSQWTRTGRVLPRPRLSTADNYRAVPLSDGSHILFTDPKTRYLSLVCDDTKWSRRGIVTKVKFCPPAAACESAPLMYAVGRDLVHGVRIAAVFPTTRWTEGEGFQPGEQILAFYTIPPDMFRDLSSTNSLLSLVDSQGEHQWAHWWPTLQHTVQQFLKAKNGGLNSKDNRNPRPKFPIDVYGQVVAVCSGIVDLSMGLGPDMMIWAFGREGLARCWALNTGNTKLVRRHAILGDGSMRKVDGDGDLTML</sequence>
<organism evidence="1 2">
    <name type="scientific">Colletotrichum abscissum</name>
    <dbReference type="NCBI Taxonomy" id="1671311"/>
    <lineage>
        <taxon>Eukaryota</taxon>
        <taxon>Fungi</taxon>
        <taxon>Dikarya</taxon>
        <taxon>Ascomycota</taxon>
        <taxon>Pezizomycotina</taxon>
        <taxon>Sordariomycetes</taxon>
        <taxon>Hypocreomycetidae</taxon>
        <taxon>Glomerellales</taxon>
        <taxon>Glomerellaceae</taxon>
        <taxon>Colletotrichum</taxon>
        <taxon>Colletotrichum acutatum species complex</taxon>
    </lineage>
</organism>
<comment type="caution">
    <text evidence="1">The sequence shown here is derived from an EMBL/GenBank/DDBJ whole genome shotgun (WGS) entry which is preliminary data.</text>
</comment>
<dbReference type="EMBL" id="SDAQ01000001">
    <property type="protein sequence ID" value="KAI3559133.1"/>
    <property type="molecule type" value="Genomic_DNA"/>
</dbReference>
<evidence type="ECO:0000313" key="1">
    <source>
        <dbReference type="EMBL" id="KAI3559133.1"/>
    </source>
</evidence>
<keyword evidence="2" id="KW-1185">Reference proteome</keyword>
<name>A0A9P9XSF5_9PEZI</name>
<dbReference type="InterPro" id="IPR036047">
    <property type="entry name" value="F-box-like_dom_sf"/>
</dbReference>
<dbReference type="Proteomes" id="UP001056436">
    <property type="component" value="Unassembled WGS sequence"/>
</dbReference>
<dbReference type="AlphaFoldDB" id="A0A9P9XSF5"/>
<accession>A0A9P9XSF5</accession>
<dbReference type="CDD" id="cd09917">
    <property type="entry name" value="F-box_SF"/>
    <property type="match status" value="1"/>
</dbReference>
<dbReference type="OrthoDB" id="1689567at2759"/>
<reference evidence="1" key="1">
    <citation type="submission" date="2019-01" db="EMBL/GenBank/DDBJ databases">
        <title>Colletotrichum abscissum LGMF1257.</title>
        <authorList>
            <person name="Baroncelli R."/>
        </authorList>
    </citation>
    <scope>NUCLEOTIDE SEQUENCE</scope>
    <source>
        <strain evidence="1">Ca142</strain>
    </source>
</reference>
<gene>
    <name evidence="1" type="ORF">CABS02_00108</name>
</gene>
<evidence type="ECO:0000313" key="2">
    <source>
        <dbReference type="Proteomes" id="UP001056436"/>
    </source>
</evidence>
<proteinExistence type="predicted"/>
<dbReference type="SUPFAM" id="SSF81383">
    <property type="entry name" value="F-box domain"/>
    <property type="match status" value="1"/>
</dbReference>